<keyword evidence="3" id="KW-1185">Reference proteome</keyword>
<reference evidence="2 3" key="1">
    <citation type="submission" date="2018-11" db="EMBL/GenBank/DDBJ databases">
        <title>Draft genome sequence of Gordonia sp. RS15-1S isolated from rice stems.</title>
        <authorList>
            <person name="Muangham S."/>
        </authorList>
    </citation>
    <scope>NUCLEOTIDE SEQUENCE [LARGE SCALE GENOMIC DNA]</scope>
    <source>
        <strain evidence="2 3">RS15-1S</strain>
    </source>
</reference>
<evidence type="ECO:0000313" key="3">
    <source>
        <dbReference type="Proteomes" id="UP000267536"/>
    </source>
</evidence>
<evidence type="ECO:0000256" key="1">
    <source>
        <dbReference type="ARBA" id="ARBA00022729"/>
    </source>
</evidence>
<dbReference type="GO" id="GO:0030976">
    <property type="term" value="F:thiamine pyrophosphate binding"/>
    <property type="evidence" value="ECO:0007669"/>
    <property type="project" value="TreeGrafter"/>
</dbReference>
<sequence>MSHFSESVRRSVRGSASSLRRVWVAAVVLAAGATLVTACGDDASSSADVVMLTHDSFSLPQSVLDSFRTDTGLNLKIVKSGDAGTLASTVSLTPGSPKADVVYGIDNTFASRPIDAGALESYSPPAAADGAVQFAVPDSNNELTAVDRGDVCLNIDNNWYASRRQQPPSSVRDLRNPTYAAQAALIDPSTSSPGMAFLLSTIGMFGNDWKSYWQDVIKGGAAIDSGWEIAYNQQFSAGEGKGPKPIVLSYASSPAATPGTSALLDGCFRQVEYVGILKGTKNITGARKAVDFMLSPAVQKALPASMYVYPVQEKTPLPDGWVQRAPLPQWTVSMPPKYVAENRESWLEQWRAAVGR</sequence>
<dbReference type="AlphaFoldDB" id="A0A3N4GHT4"/>
<protein>
    <submittedName>
        <fullName evidence="2">Thiamine ABC transporter substrate-binding protein</fullName>
    </submittedName>
</protein>
<dbReference type="OrthoDB" id="5412681at2"/>
<dbReference type="Pfam" id="PF13343">
    <property type="entry name" value="SBP_bac_6"/>
    <property type="match status" value="1"/>
</dbReference>
<organism evidence="2 3">
    <name type="scientific">Gordonia oryzae</name>
    <dbReference type="NCBI Taxonomy" id="2487349"/>
    <lineage>
        <taxon>Bacteria</taxon>
        <taxon>Bacillati</taxon>
        <taxon>Actinomycetota</taxon>
        <taxon>Actinomycetes</taxon>
        <taxon>Mycobacteriales</taxon>
        <taxon>Gordoniaceae</taxon>
        <taxon>Gordonia</taxon>
    </lineage>
</organism>
<dbReference type="GO" id="GO:0015888">
    <property type="term" value="P:thiamine transport"/>
    <property type="evidence" value="ECO:0007669"/>
    <property type="project" value="InterPro"/>
</dbReference>
<dbReference type="RefSeq" id="WP_123928922.1">
    <property type="nucleotide sequence ID" value="NZ_JBPSDP010000005.1"/>
</dbReference>
<dbReference type="NCBIfam" id="TIGR01254">
    <property type="entry name" value="sfuA"/>
    <property type="match status" value="1"/>
</dbReference>
<dbReference type="PANTHER" id="PTHR30006:SF2">
    <property type="entry name" value="ABC TRANSPORTER SUBSTRATE-BINDING PROTEIN"/>
    <property type="match status" value="1"/>
</dbReference>
<evidence type="ECO:0000313" key="2">
    <source>
        <dbReference type="EMBL" id="RPA62332.1"/>
    </source>
</evidence>
<dbReference type="SUPFAM" id="SSF53850">
    <property type="entry name" value="Periplasmic binding protein-like II"/>
    <property type="match status" value="1"/>
</dbReference>
<dbReference type="PANTHER" id="PTHR30006">
    <property type="entry name" value="THIAMINE-BINDING PERIPLASMIC PROTEIN-RELATED"/>
    <property type="match status" value="1"/>
</dbReference>
<dbReference type="GO" id="GO:0030975">
    <property type="term" value="F:thiamine binding"/>
    <property type="evidence" value="ECO:0007669"/>
    <property type="project" value="InterPro"/>
</dbReference>
<name>A0A3N4GHT4_9ACTN</name>
<dbReference type="EMBL" id="RKMH01000006">
    <property type="protein sequence ID" value="RPA62332.1"/>
    <property type="molecule type" value="Genomic_DNA"/>
</dbReference>
<gene>
    <name evidence="2" type="ORF">EF294_10070</name>
</gene>
<dbReference type="InterPro" id="IPR005948">
    <property type="entry name" value="ThiB-like"/>
</dbReference>
<accession>A0A3N4GHT4</accession>
<comment type="caution">
    <text evidence="2">The sequence shown here is derived from an EMBL/GenBank/DDBJ whole genome shotgun (WGS) entry which is preliminary data.</text>
</comment>
<keyword evidence="1" id="KW-0732">Signal</keyword>
<dbReference type="Gene3D" id="3.40.190.10">
    <property type="entry name" value="Periplasmic binding protein-like II"/>
    <property type="match status" value="2"/>
</dbReference>
<dbReference type="Proteomes" id="UP000267536">
    <property type="component" value="Unassembled WGS sequence"/>
</dbReference>
<proteinExistence type="predicted"/>
<dbReference type="GO" id="GO:0030288">
    <property type="term" value="C:outer membrane-bounded periplasmic space"/>
    <property type="evidence" value="ECO:0007669"/>
    <property type="project" value="TreeGrafter"/>
</dbReference>